<keyword evidence="5 8" id="KW-0255">Endonuclease</keyword>
<evidence type="ECO:0000313" key="9">
    <source>
        <dbReference type="EMBL" id="MBA8888206.1"/>
    </source>
</evidence>
<dbReference type="InterPro" id="IPR020549">
    <property type="entry name" value="YbeY_CS"/>
</dbReference>
<organism evidence="9 10">
    <name type="scientific">Dokdonella fugitiva</name>
    <dbReference type="NCBI Taxonomy" id="328517"/>
    <lineage>
        <taxon>Bacteria</taxon>
        <taxon>Pseudomonadati</taxon>
        <taxon>Pseudomonadota</taxon>
        <taxon>Gammaproteobacteria</taxon>
        <taxon>Lysobacterales</taxon>
        <taxon>Rhodanobacteraceae</taxon>
        <taxon>Dokdonella</taxon>
    </lineage>
</organism>
<feature type="binding site" evidence="8">
    <location>
        <position position="143"/>
    </location>
    <ligand>
        <name>Zn(2+)</name>
        <dbReference type="ChEBI" id="CHEBI:29105"/>
        <note>catalytic</note>
    </ligand>
</feature>
<dbReference type="GO" id="GO:0005737">
    <property type="term" value="C:cytoplasm"/>
    <property type="evidence" value="ECO:0007669"/>
    <property type="project" value="UniProtKB-SubCell"/>
</dbReference>
<dbReference type="PANTHER" id="PTHR46986:SF1">
    <property type="entry name" value="ENDORIBONUCLEASE YBEY, CHLOROPLASTIC"/>
    <property type="match status" value="1"/>
</dbReference>
<keyword evidence="10" id="KW-1185">Reference proteome</keyword>
<keyword evidence="3 8" id="KW-0540">Nuclease</keyword>
<evidence type="ECO:0000256" key="2">
    <source>
        <dbReference type="ARBA" id="ARBA00022517"/>
    </source>
</evidence>
<dbReference type="GO" id="GO:0008270">
    <property type="term" value="F:zinc ion binding"/>
    <property type="evidence" value="ECO:0007669"/>
    <property type="project" value="UniProtKB-UniRule"/>
</dbReference>
<dbReference type="InterPro" id="IPR023091">
    <property type="entry name" value="MetalPrtase_cat_dom_sf_prd"/>
</dbReference>
<dbReference type="Pfam" id="PF02130">
    <property type="entry name" value="YbeY"/>
    <property type="match status" value="1"/>
</dbReference>
<keyword evidence="7 8" id="KW-0862">Zinc</keyword>
<evidence type="ECO:0000256" key="4">
    <source>
        <dbReference type="ARBA" id="ARBA00022723"/>
    </source>
</evidence>
<proteinExistence type="inferred from homology"/>
<dbReference type="GO" id="GO:0004222">
    <property type="term" value="F:metalloendopeptidase activity"/>
    <property type="evidence" value="ECO:0007669"/>
    <property type="project" value="InterPro"/>
</dbReference>
<dbReference type="AlphaFoldDB" id="A0A839F0S2"/>
<comment type="similarity">
    <text evidence="1 8">Belongs to the endoribonuclease YbeY family.</text>
</comment>
<dbReference type="Proteomes" id="UP000550401">
    <property type="component" value="Unassembled WGS sequence"/>
</dbReference>
<dbReference type="NCBIfam" id="TIGR00043">
    <property type="entry name" value="rRNA maturation RNase YbeY"/>
    <property type="match status" value="1"/>
</dbReference>
<evidence type="ECO:0000256" key="5">
    <source>
        <dbReference type="ARBA" id="ARBA00022759"/>
    </source>
</evidence>
<comment type="cofactor">
    <cofactor evidence="8">
        <name>Zn(2+)</name>
        <dbReference type="ChEBI" id="CHEBI:29105"/>
    </cofactor>
    <text evidence="8">Binds 1 zinc ion.</text>
</comment>
<dbReference type="RefSeq" id="WP_182531261.1">
    <property type="nucleotide sequence ID" value="NZ_JACGXL010000003.1"/>
</dbReference>
<dbReference type="PANTHER" id="PTHR46986">
    <property type="entry name" value="ENDORIBONUCLEASE YBEY, CHLOROPLASTIC"/>
    <property type="match status" value="1"/>
</dbReference>
<comment type="function">
    <text evidence="8">Single strand-specific metallo-endoribonuclease involved in late-stage 70S ribosome quality control and in maturation of the 3' terminus of the 16S rRNA.</text>
</comment>
<sequence length="174" mass="19652">MKADARRRPVAKAARERADSRVCLWLRNEAGRKGVPVLRTFERWLAAIPDLERRRGWSEINILVVGRAAGRRYNRQFRGRDYATNVLSFPYEPAPGEHSGLLGDLVICAPVVAREAREQGKDARDHFAHMTIHGVLHLLGYDHEEMGEAERMEALETRILAGLGIADPYRDDAA</sequence>
<name>A0A839F0S2_9GAMM</name>
<evidence type="ECO:0000256" key="6">
    <source>
        <dbReference type="ARBA" id="ARBA00022801"/>
    </source>
</evidence>
<evidence type="ECO:0000256" key="3">
    <source>
        <dbReference type="ARBA" id="ARBA00022722"/>
    </source>
</evidence>
<dbReference type="InterPro" id="IPR002036">
    <property type="entry name" value="YbeY"/>
</dbReference>
<dbReference type="GO" id="GO:0004521">
    <property type="term" value="F:RNA endonuclease activity"/>
    <property type="evidence" value="ECO:0007669"/>
    <property type="project" value="UniProtKB-UniRule"/>
</dbReference>
<dbReference type="EMBL" id="JACGXL010000003">
    <property type="protein sequence ID" value="MBA8888206.1"/>
    <property type="molecule type" value="Genomic_DNA"/>
</dbReference>
<dbReference type="GO" id="GO:0006364">
    <property type="term" value="P:rRNA processing"/>
    <property type="evidence" value="ECO:0007669"/>
    <property type="project" value="UniProtKB-UniRule"/>
</dbReference>
<keyword evidence="8" id="KW-0698">rRNA processing</keyword>
<evidence type="ECO:0000256" key="7">
    <source>
        <dbReference type="ARBA" id="ARBA00022833"/>
    </source>
</evidence>
<keyword evidence="8" id="KW-0963">Cytoplasm</keyword>
<gene>
    <name evidence="8" type="primary">ybeY</name>
    <name evidence="9" type="ORF">FHW12_002430</name>
</gene>
<comment type="subcellular location">
    <subcellularLocation>
        <location evidence="8">Cytoplasm</location>
    </subcellularLocation>
</comment>
<keyword evidence="6 8" id="KW-0378">Hydrolase</keyword>
<keyword evidence="2 8" id="KW-0690">Ribosome biogenesis</keyword>
<dbReference type="Gene3D" id="3.40.390.30">
    <property type="entry name" value="Metalloproteases ('zincins'), catalytic domain"/>
    <property type="match status" value="1"/>
</dbReference>
<feature type="binding site" evidence="8">
    <location>
        <position position="137"/>
    </location>
    <ligand>
        <name>Zn(2+)</name>
        <dbReference type="ChEBI" id="CHEBI:29105"/>
        <note>catalytic</note>
    </ligand>
</feature>
<accession>A0A839F0S2</accession>
<evidence type="ECO:0000256" key="1">
    <source>
        <dbReference type="ARBA" id="ARBA00010875"/>
    </source>
</evidence>
<reference evidence="9 10" key="1">
    <citation type="submission" date="2020-07" db="EMBL/GenBank/DDBJ databases">
        <title>Genomic Encyclopedia of Type Strains, Phase IV (KMG-V): Genome sequencing to study the core and pangenomes of soil and plant-associated prokaryotes.</title>
        <authorList>
            <person name="Whitman W."/>
        </authorList>
    </citation>
    <scope>NUCLEOTIDE SEQUENCE [LARGE SCALE GENOMIC DNA]</scope>
    <source>
        <strain evidence="9 10">RH2WT43</strain>
    </source>
</reference>
<feature type="binding site" evidence="8">
    <location>
        <position position="133"/>
    </location>
    <ligand>
        <name>Zn(2+)</name>
        <dbReference type="ChEBI" id="CHEBI:29105"/>
        <note>catalytic</note>
    </ligand>
</feature>
<keyword evidence="4 8" id="KW-0479">Metal-binding</keyword>
<dbReference type="EC" id="3.1.-.-" evidence="8"/>
<dbReference type="HAMAP" id="MF_00009">
    <property type="entry name" value="Endoribonucl_YbeY"/>
    <property type="match status" value="1"/>
</dbReference>
<dbReference type="PROSITE" id="PS01306">
    <property type="entry name" value="UPF0054"/>
    <property type="match status" value="1"/>
</dbReference>
<evidence type="ECO:0000313" key="10">
    <source>
        <dbReference type="Proteomes" id="UP000550401"/>
    </source>
</evidence>
<dbReference type="SUPFAM" id="SSF55486">
    <property type="entry name" value="Metalloproteases ('zincins'), catalytic domain"/>
    <property type="match status" value="1"/>
</dbReference>
<comment type="caution">
    <text evidence="9">The sequence shown here is derived from an EMBL/GenBank/DDBJ whole genome shotgun (WGS) entry which is preliminary data.</text>
</comment>
<protein>
    <recommendedName>
        <fullName evidence="8">Endoribonuclease YbeY</fullName>
        <ecNumber evidence="8">3.1.-.-</ecNumber>
    </recommendedName>
</protein>
<evidence type="ECO:0000256" key="8">
    <source>
        <dbReference type="HAMAP-Rule" id="MF_00009"/>
    </source>
</evidence>